<dbReference type="SMR" id="C4R1S6"/>
<dbReference type="InterPro" id="IPR004000">
    <property type="entry name" value="Actin"/>
</dbReference>
<dbReference type="OrthoDB" id="337660at2759"/>
<reference evidence="1 2" key="1">
    <citation type="journal article" date="2009" name="Nat. Biotechnol.">
        <title>Genome sequence of the recombinant protein production host Pichia pastoris.</title>
        <authorList>
            <person name="De Schutter K."/>
            <person name="Lin Y.C."/>
            <person name="Tiels P."/>
            <person name="Van Hecke A."/>
            <person name="Glinka S."/>
            <person name="Weber-Lehmann J."/>
            <person name="Rouze P."/>
            <person name="Van de Peer Y."/>
            <person name="Callewaert N."/>
        </authorList>
    </citation>
    <scope>NUCLEOTIDE SEQUENCE [LARGE SCALE GENOMIC DNA]</scope>
    <source>
        <strain evidence="2">GS115 / ATCC 20864</strain>
    </source>
</reference>
<dbReference type="SUPFAM" id="SSF53067">
    <property type="entry name" value="Actin-like ATPase domain"/>
    <property type="match status" value="2"/>
</dbReference>
<dbReference type="Proteomes" id="UP000000314">
    <property type="component" value="Chromosome 2"/>
</dbReference>
<dbReference type="GeneID" id="8198069"/>
<name>C4R1S6_KOMPG</name>
<dbReference type="RefSeq" id="XP_002491730.1">
    <property type="nucleotide sequence ID" value="XM_002491685.1"/>
</dbReference>
<dbReference type="InParanoid" id="C4R1S6"/>
<organism evidence="1 2">
    <name type="scientific">Komagataella phaffii (strain GS115 / ATCC 20864)</name>
    <name type="common">Yeast</name>
    <name type="synonym">Pichia pastoris</name>
    <dbReference type="NCBI Taxonomy" id="644223"/>
    <lineage>
        <taxon>Eukaryota</taxon>
        <taxon>Fungi</taxon>
        <taxon>Dikarya</taxon>
        <taxon>Ascomycota</taxon>
        <taxon>Saccharomycotina</taxon>
        <taxon>Pichiomycetes</taxon>
        <taxon>Pichiales</taxon>
        <taxon>Pichiaceae</taxon>
        <taxon>Komagataella</taxon>
    </lineage>
</organism>
<dbReference type="PANTHER" id="PTHR11937">
    <property type="entry name" value="ACTIN"/>
    <property type="match status" value="1"/>
</dbReference>
<dbReference type="STRING" id="644223.C4R1S6"/>
<evidence type="ECO:0000313" key="1">
    <source>
        <dbReference type="EMBL" id="CAY69450.1"/>
    </source>
</evidence>
<evidence type="ECO:0000313" key="2">
    <source>
        <dbReference type="Proteomes" id="UP000000314"/>
    </source>
</evidence>
<dbReference type="AlphaFoldDB" id="C4R1S6"/>
<dbReference type="HOGENOM" id="CLU_060376_0_0_1"/>
<dbReference type="Gene3D" id="3.30.420.40">
    <property type="match status" value="1"/>
</dbReference>
<proteinExistence type="predicted"/>
<dbReference type="EMBL" id="FN392320">
    <property type="protein sequence ID" value="CAY69450.1"/>
    <property type="molecule type" value="Genomic_DNA"/>
</dbReference>
<sequence length="352" mass="41359">MRCTAKQTETRMLDEEKEGFNYKDRSTRSENFFILQLDHLRIRAGRSGVQYCEFQGYINDKKWNCLDSSYMTSLETFKYLLKNQLFKDLEKYDLFNQHILWTYDKSSYTFQHYLLGASSLLCKTTSKLERILFDVYKNQIIMDSYDYGVIIPEPFFFPSHLKQILQKVLLDLRFKSIQYIPESLLYCFGSGIRNAIIVDVSWEGVYIIPVYDLRVLNSSVKATNRGYKILHYSGSRTIDVNDFDSVFYELEKYAAYSASAEEVKGIFFPPEDNEHPLDDEEQSVSKLLMELVQELPIDIRKELQNKILVTNKFLVPHFREILQEEVGSIGTKIFSPLDVWQCTSLYADYFLS</sequence>
<dbReference type="InterPro" id="IPR043129">
    <property type="entry name" value="ATPase_NBD"/>
</dbReference>
<dbReference type="eggNOG" id="ENOG502S8RP">
    <property type="taxonomic scope" value="Eukaryota"/>
</dbReference>
<gene>
    <name evidence="1" type="ordered locus">PAS_chr2-1_0792</name>
</gene>
<dbReference type="KEGG" id="ppa:PAS_chr2-1_0792"/>
<protein>
    <submittedName>
        <fullName evidence="1">Uncharacterized protein</fullName>
    </submittedName>
</protein>
<accession>C4R1S6</accession>
<keyword evidence="2" id="KW-1185">Reference proteome</keyword>
<dbReference type="FunCoup" id="C4R1S6">
    <property type="interactions" value="63"/>
</dbReference>